<dbReference type="FunFam" id="1.10.630.10:FF:000042">
    <property type="entry name" value="Cytochrome P450"/>
    <property type="match status" value="1"/>
</dbReference>
<dbReference type="GO" id="GO:0020037">
    <property type="term" value="F:heme binding"/>
    <property type="evidence" value="ECO:0007669"/>
    <property type="project" value="InterPro"/>
</dbReference>
<dbReference type="STRING" id="597456.A0A0L7RJ17"/>
<dbReference type="Pfam" id="PF00067">
    <property type="entry name" value="p450"/>
    <property type="match status" value="1"/>
</dbReference>
<dbReference type="AlphaFoldDB" id="A0A0L7RJ17"/>
<keyword evidence="12 15" id="KW-0472">Membrane</keyword>
<keyword evidence="15" id="KW-1133">Transmembrane helix</keyword>
<evidence type="ECO:0000256" key="10">
    <source>
        <dbReference type="ARBA" id="ARBA00023004"/>
    </source>
</evidence>
<dbReference type="GO" id="GO:0005789">
    <property type="term" value="C:endoplasmic reticulum membrane"/>
    <property type="evidence" value="ECO:0007669"/>
    <property type="project" value="UniProtKB-SubCell"/>
</dbReference>
<comment type="cofactor">
    <cofactor evidence="1 13">
        <name>heme</name>
        <dbReference type="ChEBI" id="CHEBI:30413"/>
    </cofactor>
</comment>
<evidence type="ECO:0000256" key="5">
    <source>
        <dbReference type="ARBA" id="ARBA00022617"/>
    </source>
</evidence>
<name>A0A0L7RJ17_9HYME</name>
<evidence type="ECO:0000256" key="7">
    <source>
        <dbReference type="ARBA" id="ARBA00022824"/>
    </source>
</evidence>
<dbReference type="Proteomes" id="UP000053825">
    <property type="component" value="Unassembled WGS sequence"/>
</dbReference>
<accession>A0A0L7RJ17</accession>
<dbReference type="GO" id="GO:0016705">
    <property type="term" value="F:oxidoreductase activity, acting on paired donors, with incorporation or reduction of molecular oxygen"/>
    <property type="evidence" value="ECO:0007669"/>
    <property type="project" value="InterPro"/>
</dbReference>
<keyword evidence="5 13" id="KW-0349">Heme</keyword>
<dbReference type="InterPro" id="IPR036396">
    <property type="entry name" value="Cyt_P450_sf"/>
</dbReference>
<dbReference type="PANTHER" id="PTHR24292:SF45">
    <property type="entry name" value="CYTOCHROME P450 6G1-RELATED"/>
    <property type="match status" value="1"/>
</dbReference>
<comment type="similarity">
    <text evidence="4 14">Belongs to the cytochrome P450 family.</text>
</comment>
<comment type="subcellular location">
    <subcellularLocation>
        <location evidence="3">Endoplasmic reticulum membrane</location>
        <topology evidence="3">Peripheral membrane protein</topology>
    </subcellularLocation>
    <subcellularLocation>
        <location evidence="2">Microsome membrane</location>
        <topology evidence="2">Peripheral membrane protein</topology>
    </subcellularLocation>
</comment>
<keyword evidence="9 14" id="KW-0560">Oxidoreductase</keyword>
<dbReference type="InterPro" id="IPR017972">
    <property type="entry name" value="Cyt_P450_CS"/>
</dbReference>
<keyword evidence="10 13" id="KW-0408">Iron</keyword>
<evidence type="ECO:0000256" key="2">
    <source>
        <dbReference type="ARBA" id="ARBA00004174"/>
    </source>
</evidence>
<sequence length="472" mass="54736">MELNFSFFVKLLYVIIALVTFLVLYIRYKQTYWQKRGVPTLPNSHWLFGNVKSIINGTQPPAFVIGDLHKQASESDDILGIYILSKPFLLVRNPELIKHILVKDFNYFQDRYFSARSPHDKIGSSGLFNIKNPEWRQLRTKITPVFTSGKLKKAFYLIAKTAESMNKYLEQQFSDGKKTKTIGMKDVALRYTTDIISSVAFGIQVNSFDPEKVQFFNQAQKGLTLTFRRAMQFFLAFFFPNASWFVGQMLGESTNYFRKVFWDSMDSREANKTKRGDLIDSLLELKNEEQGNGFKFEGDALVGQSAIFFVAGRESSVTTITMTLYQLAKHPEYQKRAREEIQEVLKEHGMTYESYQKMKYLNQIISEILRMYPPAPLIDRVAKFDYKIPGTKVVVEKGTPVYVALGGLHYDAKYHPDPHSFNPDRFSDENKDKIVPFSYMPFGEGPRACIGKTVIYYKIFLYHWHNIVNFCY</sequence>
<dbReference type="Gene3D" id="1.10.630.10">
    <property type="entry name" value="Cytochrome P450"/>
    <property type="match status" value="1"/>
</dbReference>
<protein>
    <submittedName>
        <fullName evidence="16">Cytochrome P450 6k1</fullName>
    </submittedName>
</protein>
<evidence type="ECO:0000256" key="8">
    <source>
        <dbReference type="ARBA" id="ARBA00022848"/>
    </source>
</evidence>
<evidence type="ECO:0000256" key="4">
    <source>
        <dbReference type="ARBA" id="ARBA00010617"/>
    </source>
</evidence>
<reference evidence="16 17" key="1">
    <citation type="submission" date="2015-07" db="EMBL/GenBank/DDBJ databases">
        <title>The genome of Habropoda laboriosa.</title>
        <authorList>
            <person name="Pan H."/>
            <person name="Kapheim K."/>
        </authorList>
    </citation>
    <scope>NUCLEOTIDE SEQUENCE [LARGE SCALE GENOMIC DNA]</scope>
    <source>
        <strain evidence="16">0110345459</strain>
    </source>
</reference>
<dbReference type="PROSITE" id="PS00086">
    <property type="entry name" value="CYTOCHROME_P450"/>
    <property type="match status" value="1"/>
</dbReference>
<proteinExistence type="inferred from homology"/>
<evidence type="ECO:0000256" key="13">
    <source>
        <dbReference type="PIRSR" id="PIRSR602401-1"/>
    </source>
</evidence>
<gene>
    <name evidence="16" type="ORF">WH47_02095</name>
</gene>
<dbReference type="InterPro" id="IPR002401">
    <property type="entry name" value="Cyt_P450_E_grp-I"/>
</dbReference>
<evidence type="ECO:0000256" key="3">
    <source>
        <dbReference type="ARBA" id="ARBA00004406"/>
    </source>
</evidence>
<feature type="transmembrane region" description="Helical" evidence="15">
    <location>
        <begin position="6"/>
        <end position="26"/>
    </location>
</feature>
<dbReference type="OrthoDB" id="2789670at2759"/>
<evidence type="ECO:0000256" key="6">
    <source>
        <dbReference type="ARBA" id="ARBA00022723"/>
    </source>
</evidence>
<organism evidence="16 17">
    <name type="scientific">Habropoda laboriosa</name>
    <dbReference type="NCBI Taxonomy" id="597456"/>
    <lineage>
        <taxon>Eukaryota</taxon>
        <taxon>Metazoa</taxon>
        <taxon>Ecdysozoa</taxon>
        <taxon>Arthropoda</taxon>
        <taxon>Hexapoda</taxon>
        <taxon>Insecta</taxon>
        <taxon>Pterygota</taxon>
        <taxon>Neoptera</taxon>
        <taxon>Endopterygota</taxon>
        <taxon>Hymenoptera</taxon>
        <taxon>Apocrita</taxon>
        <taxon>Aculeata</taxon>
        <taxon>Apoidea</taxon>
        <taxon>Anthophila</taxon>
        <taxon>Apidae</taxon>
        <taxon>Habropoda</taxon>
    </lineage>
</organism>
<evidence type="ECO:0000313" key="17">
    <source>
        <dbReference type="Proteomes" id="UP000053825"/>
    </source>
</evidence>
<evidence type="ECO:0000256" key="15">
    <source>
        <dbReference type="SAM" id="Phobius"/>
    </source>
</evidence>
<feature type="transmembrane region" description="Helical" evidence="15">
    <location>
        <begin position="233"/>
        <end position="251"/>
    </location>
</feature>
<keyword evidence="17" id="KW-1185">Reference proteome</keyword>
<keyword evidence="11 14" id="KW-0503">Monooxygenase</keyword>
<dbReference type="InterPro" id="IPR050476">
    <property type="entry name" value="Insect_CytP450_Detox"/>
</dbReference>
<evidence type="ECO:0000256" key="14">
    <source>
        <dbReference type="RuleBase" id="RU000461"/>
    </source>
</evidence>
<dbReference type="EMBL" id="KQ414582">
    <property type="protein sequence ID" value="KOC70829.1"/>
    <property type="molecule type" value="Genomic_DNA"/>
</dbReference>
<evidence type="ECO:0000256" key="12">
    <source>
        <dbReference type="ARBA" id="ARBA00023136"/>
    </source>
</evidence>
<keyword evidence="8" id="KW-0492">Microsome</keyword>
<feature type="binding site" description="axial binding residue" evidence="13">
    <location>
        <position position="449"/>
    </location>
    <ligand>
        <name>heme</name>
        <dbReference type="ChEBI" id="CHEBI:30413"/>
    </ligand>
    <ligandPart>
        <name>Fe</name>
        <dbReference type="ChEBI" id="CHEBI:18248"/>
    </ligandPart>
</feature>
<dbReference type="GO" id="GO:0005506">
    <property type="term" value="F:iron ion binding"/>
    <property type="evidence" value="ECO:0007669"/>
    <property type="project" value="InterPro"/>
</dbReference>
<dbReference type="InterPro" id="IPR001128">
    <property type="entry name" value="Cyt_P450"/>
</dbReference>
<evidence type="ECO:0000256" key="9">
    <source>
        <dbReference type="ARBA" id="ARBA00023002"/>
    </source>
</evidence>
<evidence type="ECO:0000256" key="11">
    <source>
        <dbReference type="ARBA" id="ARBA00023033"/>
    </source>
</evidence>
<keyword evidence="15" id="KW-0812">Transmembrane</keyword>
<dbReference type="CDD" id="cd11056">
    <property type="entry name" value="CYP6-like"/>
    <property type="match status" value="1"/>
</dbReference>
<dbReference type="PRINTS" id="PR00385">
    <property type="entry name" value="P450"/>
</dbReference>
<dbReference type="SUPFAM" id="SSF48264">
    <property type="entry name" value="Cytochrome P450"/>
    <property type="match status" value="1"/>
</dbReference>
<dbReference type="GO" id="GO:0004497">
    <property type="term" value="F:monooxygenase activity"/>
    <property type="evidence" value="ECO:0007669"/>
    <property type="project" value="UniProtKB-KW"/>
</dbReference>
<keyword evidence="7" id="KW-0256">Endoplasmic reticulum</keyword>
<evidence type="ECO:0000313" key="16">
    <source>
        <dbReference type="EMBL" id="KOC70829.1"/>
    </source>
</evidence>
<keyword evidence="6 13" id="KW-0479">Metal-binding</keyword>
<dbReference type="PANTHER" id="PTHR24292">
    <property type="entry name" value="CYTOCHROME P450"/>
    <property type="match status" value="1"/>
</dbReference>
<dbReference type="PRINTS" id="PR00463">
    <property type="entry name" value="EP450I"/>
</dbReference>
<evidence type="ECO:0000256" key="1">
    <source>
        <dbReference type="ARBA" id="ARBA00001971"/>
    </source>
</evidence>